<keyword evidence="2 6" id="KW-1003">Cell membrane</keyword>
<keyword evidence="3 6" id="KW-0812">Transmembrane</keyword>
<feature type="transmembrane region" description="Helical" evidence="6">
    <location>
        <begin position="604"/>
        <end position="623"/>
    </location>
</feature>
<evidence type="ECO:0000256" key="4">
    <source>
        <dbReference type="ARBA" id="ARBA00022989"/>
    </source>
</evidence>
<keyword evidence="6" id="KW-0813">Transport</keyword>
<dbReference type="EMBL" id="AP024849">
    <property type="protein sequence ID" value="BCZ46291.1"/>
    <property type="molecule type" value="Genomic_DNA"/>
</dbReference>
<dbReference type="InterPro" id="IPR052536">
    <property type="entry name" value="ABC-4_Integral_Memb_Prot"/>
</dbReference>
<feature type="transmembrane region" description="Helical" evidence="6">
    <location>
        <begin position="573"/>
        <end position="592"/>
    </location>
</feature>
<accession>A0ABM7TB70</accession>
<dbReference type="Pfam" id="PF02687">
    <property type="entry name" value="FtsX"/>
    <property type="match status" value="1"/>
</dbReference>
<keyword evidence="4 6" id="KW-1133">Transmembrane helix</keyword>
<evidence type="ECO:0000313" key="8">
    <source>
        <dbReference type="EMBL" id="BCZ46291.1"/>
    </source>
</evidence>
<keyword evidence="9" id="KW-1185">Reference proteome</keyword>
<dbReference type="PANTHER" id="PTHR46795">
    <property type="entry name" value="ABC TRANSPORTER PERMEASE-RELATED-RELATED"/>
    <property type="match status" value="1"/>
</dbReference>
<dbReference type="InterPro" id="IPR003838">
    <property type="entry name" value="ABC3_permease_C"/>
</dbReference>
<comment type="subcellular location">
    <subcellularLocation>
        <location evidence="1 6">Cell membrane</location>
        <topology evidence="1 6">Multi-pass membrane protein</topology>
    </subcellularLocation>
</comment>
<feature type="transmembrane region" description="Helical" evidence="6">
    <location>
        <begin position="20"/>
        <end position="41"/>
    </location>
</feature>
<feature type="transmembrane region" description="Helical" evidence="6">
    <location>
        <begin position="119"/>
        <end position="139"/>
    </location>
</feature>
<evidence type="ECO:0000256" key="2">
    <source>
        <dbReference type="ARBA" id="ARBA00022475"/>
    </source>
</evidence>
<feature type="transmembrane region" description="Helical" evidence="6">
    <location>
        <begin position="198"/>
        <end position="219"/>
    </location>
</feature>
<feature type="transmembrane region" description="Helical" evidence="6">
    <location>
        <begin position="231"/>
        <end position="255"/>
    </location>
</feature>
<protein>
    <submittedName>
        <fullName evidence="8">ABC transporter permease</fullName>
    </submittedName>
</protein>
<feature type="transmembrane region" description="Helical" evidence="6">
    <location>
        <begin position="89"/>
        <end position="107"/>
    </location>
</feature>
<dbReference type="PANTHER" id="PTHR46795:SF3">
    <property type="entry name" value="ABC TRANSPORTER PERMEASE"/>
    <property type="match status" value="1"/>
</dbReference>
<evidence type="ECO:0000256" key="3">
    <source>
        <dbReference type="ARBA" id="ARBA00022692"/>
    </source>
</evidence>
<proteinExistence type="inferred from homology"/>
<feature type="domain" description="ABC3 transporter permease C-terminal" evidence="7">
    <location>
        <begin position="62"/>
        <end position="181"/>
    </location>
</feature>
<evidence type="ECO:0000256" key="6">
    <source>
        <dbReference type="PIRNR" id="PIRNR018968"/>
    </source>
</evidence>
<evidence type="ECO:0000256" key="5">
    <source>
        <dbReference type="ARBA" id="ARBA00023136"/>
    </source>
</evidence>
<evidence type="ECO:0000256" key="1">
    <source>
        <dbReference type="ARBA" id="ARBA00004651"/>
    </source>
</evidence>
<gene>
    <name evidence="8" type="ORF">psyc5s11_23580</name>
</gene>
<feature type="transmembrane region" description="Helical" evidence="6">
    <location>
        <begin position="53"/>
        <end position="77"/>
    </location>
</feature>
<reference evidence="9" key="1">
    <citation type="submission" date="2021-07" db="EMBL/GenBank/DDBJ databases">
        <title>Complete genome sequencing of a Clostridium isolate.</title>
        <authorList>
            <person name="Ueki A."/>
            <person name="Tonouchi A."/>
        </authorList>
    </citation>
    <scope>NUCLEOTIDE SEQUENCE [LARGE SCALE GENOMIC DNA]</scope>
    <source>
        <strain evidence="9">C5S11</strain>
    </source>
</reference>
<dbReference type="RefSeq" id="WP_224037791.1">
    <property type="nucleotide sequence ID" value="NZ_AP024849.1"/>
</dbReference>
<comment type="similarity">
    <text evidence="6">Belongs to the ABC-4 integral membrane protein family.</text>
</comment>
<evidence type="ECO:0000313" key="9">
    <source>
        <dbReference type="Proteomes" id="UP000824633"/>
    </source>
</evidence>
<organism evidence="8 9">
    <name type="scientific">Clostridium gelidum</name>
    <dbReference type="NCBI Taxonomy" id="704125"/>
    <lineage>
        <taxon>Bacteria</taxon>
        <taxon>Bacillati</taxon>
        <taxon>Bacillota</taxon>
        <taxon>Clostridia</taxon>
        <taxon>Eubacteriales</taxon>
        <taxon>Clostridiaceae</taxon>
        <taxon>Clostridium</taxon>
    </lineage>
</organism>
<sequence length="635" mass="73165">MNVFSIALNNLKNNIKIYSMFFISMIFSVFILVNFELLLYGDIMQYIGKINKDIYIVLLKCVIAVLIIFMIFFIWYSTNIFLRKRKKEIGIYVFSGLDLFIIGKIYFIEVFLMGLSSCIIGISLGTIFSKFFQMIILKISGYELDVAFDIGLVPIVNTILIFMTIFLIMTLKGLLNIYRSKIINLLNAHKKETRIPKVTIITYIVAVASVIITIYAYILATKACSTENMGYVIYSTFFIIIGSFGFFGSVLSIIFNMLINTKKVLYAGNNIITINNLAYRFKKNYKIYAIITILITTTISTLGVAISSKTSYDKQMRSLSAYTFSFVSNSNIDTKPVKDSIWDNKIMDDINTRFLYGDDKVSSNSSYEYRYKNTLILEYNDFINILKYLKYKNINDINENMVKNNNVIVIDRENVINGKNNKTVTEFNIGQDVYKTSYNLSILLFGSMSSKRDILVVSKDNYEKIKVITNEANFYGIKLENDQRLYHILNKINSKLPEDVTNSYYMDEIQGIKWLTFSYAIGVVLFLVFLLATGTILYMKIYSDAYEDKEKYLILLKMGVEEKEILGALKKEISLLYAIPLLLASINSYFSVKILNSYMELNLVKLYISSIGVCIFVFIILYVQSIRYIKQLVLK</sequence>
<dbReference type="InterPro" id="IPR027022">
    <property type="entry name" value="ABC_permease_BceB-typ"/>
</dbReference>
<dbReference type="Proteomes" id="UP000824633">
    <property type="component" value="Chromosome"/>
</dbReference>
<dbReference type="PIRSF" id="PIRSF018968">
    <property type="entry name" value="ABC_permease_BceB"/>
    <property type="match status" value="1"/>
</dbReference>
<feature type="transmembrane region" description="Helical" evidence="6">
    <location>
        <begin position="514"/>
        <end position="539"/>
    </location>
</feature>
<keyword evidence="5 6" id="KW-0472">Membrane</keyword>
<feature type="transmembrane region" description="Helical" evidence="6">
    <location>
        <begin position="287"/>
        <end position="306"/>
    </location>
</feature>
<name>A0ABM7TB70_9CLOT</name>
<evidence type="ECO:0000259" key="7">
    <source>
        <dbReference type="Pfam" id="PF02687"/>
    </source>
</evidence>